<feature type="transmembrane region" description="Helical" evidence="4">
    <location>
        <begin position="253"/>
        <end position="275"/>
    </location>
</feature>
<feature type="transmembrane region" description="Helical" evidence="4">
    <location>
        <begin position="124"/>
        <end position="144"/>
    </location>
</feature>
<dbReference type="EMBL" id="JAASQP010000001">
    <property type="protein sequence ID" value="NIJ24086.1"/>
    <property type="molecule type" value="Genomic_DNA"/>
</dbReference>
<feature type="transmembrane region" description="Helical" evidence="4">
    <location>
        <begin position="188"/>
        <end position="207"/>
    </location>
</feature>
<keyword evidence="4" id="KW-0472">Membrane</keyword>
<evidence type="ECO:0000259" key="5">
    <source>
        <dbReference type="PROSITE" id="PS50109"/>
    </source>
</evidence>
<evidence type="ECO:0000313" key="7">
    <source>
        <dbReference type="Proteomes" id="UP000788153"/>
    </source>
</evidence>
<feature type="transmembrane region" description="Helical" evidence="4">
    <location>
        <begin position="219"/>
        <end position="247"/>
    </location>
</feature>
<keyword evidence="6" id="KW-0418">Kinase</keyword>
<comment type="caution">
    <text evidence="6">The sequence shown here is derived from an EMBL/GenBank/DDBJ whole genome shotgun (WGS) entry which is preliminary data.</text>
</comment>
<keyword evidence="7" id="KW-1185">Reference proteome</keyword>
<keyword evidence="6" id="KW-0808">Transferase</keyword>
<dbReference type="InterPro" id="IPR036890">
    <property type="entry name" value="HATPase_C_sf"/>
</dbReference>
<dbReference type="RefSeq" id="WP_140046464.1">
    <property type="nucleotide sequence ID" value="NZ_BAAAEV010000001.1"/>
</dbReference>
<dbReference type="NCBIfam" id="TIGR02916">
    <property type="entry name" value="PEP_his_kin"/>
    <property type="match status" value="1"/>
</dbReference>
<dbReference type="PANTHER" id="PTHR43547:SF2">
    <property type="entry name" value="HYBRID SIGNAL TRANSDUCTION HISTIDINE KINASE C"/>
    <property type="match status" value="1"/>
</dbReference>
<dbReference type="SMART" id="SM00387">
    <property type="entry name" value="HATPase_c"/>
    <property type="match status" value="1"/>
</dbReference>
<dbReference type="SUPFAM" id="SSF55874">
    <property type="entry name" value="ATPase domain of HSP90 chaperone/DNA topoisomerase II/histidine kinase"/>
    <property type="match status" value="1"/>
</dbReference>
<evidence type="ECO:0000256" key="4">
    <source>
        <dbReference type="SAM" id="Phobius"/>
    </source>
</evidence>
<dbReference type="InterPro" id="IPR029016">
    <property type="entry name" value="GAF-like_dom_sf"/>
</dbReference>
<evidence type="ECO:0000256" key="1">
    <source>
        <dbReference type="ARBA" id="ARBA00000085"/>
    </source>
</evidence>
<sequence length="685" mass="73351">MAWLSALTLWGHALAAFGFAALTLWSWRRPPTALPRWPLLLALATTACWALAIAGIGLGDPVTPLFETLRNLAWLGVMSTLHRRSHSAHERAAIAVVYGVVAIVSIAALLLTLAAETGAAFDPFVIGSALVLRMIVATACLVLVQSLYAGATSSNLRVLAVALGAMWLIDLNLVTFAYLAERWSSELAAVRGIIVAVIAIVIGVGALREERPLQVSRTVAMQSLTIAAIGAYCTVLALGTGALAAIGGSHARLLQTAFVFGSAAALLACLSAPWLRGWIKVKLAKHFFRHRYDYRAEWSRFTATLGNPGDGAALETRVIKAIADLTDSPGGLLLVADGPRLDHGASWHWHDDPPSTGSGDDGLADHLQRSNRIIELDAVRAEAAPAEDLLAVPQWMIDDSHAWVVVPLPHIDHLAGAIVLRRPALDRALDWEDFDLLKVAGRQVASYLAEARAHARLMEAQRFDEFNRRFAFILHDIKNLVSQLTLTARNAERYADNPAFRADMVATLTESAARMNELLARLSQRHRATRSDAARPTEVAPIAERVARACHQRHPVAVVSDGVAIAAADPAGLEQILSHLVGNAVDASDPSEPVTVAIVARADVVVIDVIDQGCGMSAAFIRDQLFRPFASSKPGGFGIGAYEARDLVLAMGGRIDVTSREGEGSRFRITLPAALAGRVGMDRAA</sequence>
<keyword evidence="4" id="KW-1133">Transmembrane helix</keyword>
<dbReference type="Gene3D" id="3.30.565.10">
    <property type="entry name" value="Histidine kinase-like ATPase, C-terminal domain"/>
    <property type="match status" value="1"/>
</dbReference>
<dbReference type="PROSITE" id="PS50109">
    <property type="entry name" value="HIS_KIN"/>
    <property type="match status" value="1"/>
</dbReference>
<evidence type="ECO:0000256" key="3">
    <source>
        <dbReference type="ARBA" id="ARBA00022553"/>
    </source>
</evidence>
<dbReference type="PANTHER" id="PTHR43547">
    <property type="entry name" value="TWO-COMPONENT HISTIDINE KINASE"/>
    <property type="match status" value="1"/>
</dbReference>
<feature type="domain" description="Histidine kinase" evidence="5">
    <location>
        <begin position="472"/>
        <end position="675"/>
    </location>
</feature>
<dbReference type="EC" id="2.7.13.3" evidence="2"/>
<comment type="catalytic activity">
    <reaction evidence="1">
        <text>ATP + protein L-histidine = ADP + protein N-phospho-L-histidine.</text>
        <dbReference type="EC" id="2.7.13.3"/>
    </reaction>
</comment>
<accession>A0ABX0U3Y0</accession>
<evidence type="ECO:0000313" key="6">
    <source>
        <dbReference type="EMBL" id="NIJ24086.1"/>
    </source>
</evidence>
<dbReference type="SUPFAM" id="SSF55781">
    <property type="entry name" value="GAF domain-like"/>
    <property type="match status" value="1"/>
</dbReference>
<feature type="transmembrane region" description="Helical" evidence="4">
    <location>
        <begin position="39"/>
        <end position="58"/>
    </location>
</feature>
<dbReference type="Gene3D" id="3.30.450.40">
    <property type="match status" value="1"/>
</dbReference>
<protein>
    <recommendedName>
        <fullName evidence="2">histidine kinase</fullName>
        <ecNumber evidence="2">2.7.13.3</ecNumber>
    </recommendedName>
</protein>
<proteinExistence type="predicted"/>
<evidence type="ECO:0000256" key="2">
    <source>
        <dbReference type="ARBA" id="ARBA00012438"/>
    </source>
</evidence>
<feature type="transmembrane region" description="Helical" evidence="4">
    <location>
        <begin position="156"/>
        <end position="176"/>
    </location>
</feature>
<organism evidence="6 7">
    <name type="scientific">Sphingomonas japonica</name>
    <dbReference type="NCBI Taxonomy" id="511662"/>
    <lineage>
        <taxon>Bacteria</taxon>
        <taxon>Pseudomonadati</taxon>
        <taxon>Pseudomonadota</taxon>
        <taxon>Alphaproteobacteria</taxon>
        <taxon>Sphingomonadales</taxon>
        <taxon>Sphingomonadaceae</taxon>
        <taxon>Sphingomonas</taxon>
    </lineage>
</organism>
<dbReference type="InterPro" id="IPR003594">
    <property type="entry name" value="HATPase_dom"/>
</dbReference>
<dbReference type="GO" id="GO:0016301">
    <property type="term" value="F:kinase activity"/>
    <property type="evidence" value="ECO:0007669"/>
    <property type="project" value="UniProtKB-KW"/>
</dbReference>
<dbReference type="InterPro" id="IPR004358">
    <property type="entry name" value="Sig_transdc_His_kin-like_C"/>
</dbReference>
<dbReference type="PRINTS" id="PR00344">
    <property type="entry name" value="BCTRLSENSOR"/>
</dbReference>
<feature type="transmembrane region" description="Helical" evidence="4">
    <location>
        <begin position="6"/>
        <end position="27"/>
    </location>
</feature>
<dbReference type="Proteomes" id="UP000788153">
    <property type="component" value="Unassembled WGS sequence"/>
</dbReference>
<feature type="transmembrane region" description="Helical" evidence="4">
    <location>
        <begin position="93"/>
        <end position="112"/>
    </location>
</feature>
<reference evidence="6 7" key="1">
    <citation type="submission" date="2020-03" db="EMBL/GenBank/DDBJ databases">
        <title>Genomic Encyclopedia of Type Strains, Phase IV (KMG-IV): sequencing the most valuable type-strain genomes for metagenomic binning, comparative biology and taxonomic classification.</title>
        <authorList>
            <person name="Goeker M."/>
        </authorList>
    </citation>
    <scope>NUCLEOTIDE SEQUENCE [LARGE SCALE GENOMIC DNA]</scope>
    <source>
        <strain evidence="6 7">DSM 22753</strain>
    </source>
</reference>
<dbReference type="InterPro" id="IPR014265">
    <property type="entry name" value="XrtA/PrsK"/>
</dbReference>
<keyword evidence="4" id="KW-0812">Transmembrane</keyword>
<dbReference type="InterPro" id="IPR005467">
    <property type="entry name" value="His_kinase_dom"/>
</dbReference>
<gene>
    <name evidence="6" type="ORF">FHT01_001628</name>
</gene>
<keyword evidence="3" id="KW-0597">Phosphoprotein</keyword>
<dbReference type="Pfam" id="PF02518">
    <property type="entry name" value="HATPase_c"/>
    <property type="match status" value="1"/>
</dbReference>
<name>A0ABX0U3Y0_9SPHN</name>